<sequence>MSGQVPSQCRDRCRARCRARCRDRCRADAETGAAPGAEPDAETDAEPVPSQAAETVGRGAEPGGRDSRPRCRARRPRLSAEVPSQAAETVGRGAEPGGRDGRPRCRARRPRQSAEVPSQAAETVGRDTEPGGETAGRGAEPGGRDTEPGRDADPFSEPFPSQVSRLPSEGMPGSRSTVLPILRKCGRDISAMTERRRLLLRNFLSPEICKELEFIHKSCCTIGYTDPISSPPLSLILSPPTLSTSSCPSLKERVEEYFGCEYELFVEFTGLISWCKGASIGWHSDDNRDHLKQRDFSVPPLPCVSDTSITIPPQDRDEDLTQPPTETTELEANMKNQRPRRAIKPPERYQDYPNSGVGRIEQVGMPQPPETGRPPPVSSFEEGQSSASNAVTMNTILSTIRQLEARMDNTDRRIEINRPLALPDPDPPYGLARFRHSDQWPLPDNASVSGFPQPYGFSSNRHPIRSTAHSDMIPNRFSNINTDSHTQPPLPYSTSNRPHPSYGGNHPHSGWNSTTTLPQSTPGSLRHHTSWDLPDLNPSFGPPLYDQPSGCQPSCWDLPPIRPQNIQGFDFTPRVRMDPPRFDGSDATNWIARVQYYFDHVQMPDVQRLHYVVMMFDPPAADWIFNYRANNMFVTWHDFLEDVRQRFDPHCYESYIGLLSKLCQTGSVVEYQATFEKLLNRISGVPESTLLPTYIAGLKQPTQRQVKLHRPPTLASAFALAQELSACNDDRLTHSSGFQRRPWQSRDSRFNTGSSSTQGPPQSAGLHQGKSGYSPKLGSDHSKLSVIRLSREEKADRSKKGLCWYCDERWAPGHSCKRNFLAYMGTDDDIQEIDPPTDVDQDEVDLITDDISHVHSIDGLVRSKSISLIGDIRSTTVRVLVDTGSSHDFIHPRIAEQLSLPLTSISPFRVYVGNGASLLCSHVTRVTELKIQDVLFLVDLYILPIHGPDIILGMTWLESLGRADYPRPRRISLNPMSAIFSQPYDYDIYELFSLTEDTTSSQSNTDICFPTDLPALIRNVLQSHCEVFQLPAGLPPPRQFDHRIHLLPNTKPVNVRPYRYPYFQKNEIEHQVKQMLDQGIIRHSQSSFSSPVLLVRKKDGTFRFCVDYRALNTATVPDHFPIPTADELFDELGAARFFTELDLRSGYHQIRMHHNDVFKTAFRIHEGHYEFLVMPFGLTNAPSTATLEEHAFHLSEVLSILALHKFFVKLSKCSFCSNSVDYLGHLIMNGVLKADPKKIESMSAWPTPKNIKQLRGFLGLTGYYRRFIRHYAMIAAPLTELLKKDAFRWSTSTEDSFIALKFAMTTAPVLHLPDFNKPFYLETDASDVGIGAVLLQDEHPLAFYSKKLGLRRRSASTYHKELYAIVEAVQKWRQYLLGREFVIRSDQKSLKELLQQVVQTPDQHFYIRKLMGFKFRIEYKQGSTNRAADALSRVEMLETETASLFTALAHPLPAIFDKLRRETTSSPKLKQIVASISDGTAPSHLSYCDGLIYYNRRVYVDASSPSRLDLLHEHHSTLTAGHPGVERTFRRLAMSFFWPKMRKDVEKFVATCVDCQTTKYSTQKPAGLLQPLPIPSKVWEDVSMDFITGLPPSRGYTTIMVVVDRLTKYAHFAPLPTRFDAMRVALLFVDTVVKHNGFPKTLVSNRDTVFLNAVWVNMLNLSGTKLHFTTAYHPQSDGQTEVRNRGLEQYLRVFTADKPSKWANLLPWAELALNCFYHEGLGTSPFHALYGREPPALIAAPPSRTTPPAVADLIRQRRSLLVDLRRNLEGAQQRMRSHANSHRPKLARRYYGPFKVLERIGPVAYRLELPPGARIHDVFHVSLLRKFVQGQPGPSAVDLPLEFIANLPVSKPIQILGSRIVLHDDLPVDQVLDKDVPNGGGVDTSITIPPQDRDEDLTQPPTETTELEANMKNQRPRRAIKPPERYQDYVDFFGGLFHFQDGEPSTIASMAGDVVIYTADERNTHSVSEISEGERITLALWFSRDASHDEDANLLKSLSNCSLSSPVESIASCFPVLASTNMYWFPPEEASRFQRGFNICSARLCTLGFDVCFSDNSVKECQFTSRDSCSINLKVLEEPLYLTCGDALLTWEFVNILHALQVVQFYYWKASEFDTDESTDTVSVPLSELQRQKITRLRAVLVKDLQLAETLIGRINLQKPLKERFRSRFSDVVCMWEAYTLKLHNELVMSLPYWVANHFIFSAANYD</sequence>
<feature type="region of interest" description="Disordered" evidence="17">
    <location>
        <begin position="479"/>
        <end position="530"/>
    </location>
</feature>
<keyword evidence="6" id="KW-0064">Aspartyl protease</keyword>
<feature type="compositionally biased region" description="Polar residues" evidence="17">
    <location>
        <begin position="479"/>
        <end position="498"/>
    </location>
</feature>
<proteinExistence type="predicted"/>
<dbReference type="InterPro" id="IPR041588">
    <property type="entry name" value="Integrase_H2C2"/>
</dbReference>
<feature type="compositionally biased region" description="Polar residues" evidence="17">
    <location>
        <begin position="750"/>
        <end position="761"/>
    </location>
</feature>
<dbReference type="InterPro" id="IPR043128">
    <property type="entry name" value="Rev_trsase/Diguanyl_cyclase"/>
</dbReference>
<dbReference type="EMBL" id="PNBA02000013">
    <property type="protein sequence ID" value="KAG6402647.1"/>
    <property type="molecule type" value="Genomic_DNA"/>
</dbReference>
<dbReference type="Gene3D" id="1.10.340.70">
    <property type="match status" value="1"/>
</dbReference>
<dbReference type="Pfam" id="PF08284">
    <property type="entry name" value="RVP_2"/>
    <property type="match status" value="1"/>
</dbReference>
<keyword evidence="13" id="KW-0238">DNA-binding</keyword>
<dbReference type="GO" id="GO:0003887">
    <property type="term" value="F:DNA-directed DNA polymerase activity"/>
    <property type="evidence" value="ECO:0007669"/>
    <property type="project" value="UniProtKB-KW"/>
</dbReference>
<dbReference type="Pfam" id="PF19259">
    <property type="entry name" value="Ty3_capsid"/>
    <property type="match status" value="1"/>
</dbReference>
<evidence type="ECO:0000256" key="17">
    <source>
        <dbReference type="SAM" id="MobiDB-lite"/>
    </source>
</evidence>
<feature type="compositionally biased region" description="Polar residues" evidence="17">
    <location>
        <begin position="510"/>
        <end position="523"/>
    </location>
</feature>
<dbReference type="InterPro" id="IPR036397">
    <property type="entry name" value="RNaseH_sf"/>
</dbReference>
<dbReference type="GO" id="GO:0046872">
    <property type="term" value="F:metal ion binding"/>
    <property type="evidence" value="ECO:0007669"/>
    <property type="project" value="UniProtKB-KW"/>
</dbReference>
<dbReference type="GO" id="GO:0004190">
    <property type="term" value="F:aspartic-type endopeptidase activity"/>
    <property type="evidence" value="ECO:0007669"/>
    <property type="project" value="UniProtKB-KW"/>
</dbReference>
<dbReference type="Pfam" id="PF17921">
    <property type="entry name" value="Integrase_H2C2"/>
    <property type="match status" value="1"/>
</dbReference>
<dbReference type="Pfam" id="PF24626">
    <property type="entry name" value="SH3_Tf2-1"/>
    <property type="match status" value="1"/>
</dbReference>
<dbReference type="GO" id="GO:0015074">
    <property type="term" value="P:DNA integration"/>
    <property type="evidence" value="ECO:0007669"/>
    <property type="project" value="UniProtKB-KW"/>
</dbReference>
<dbReference type="InterPro" id="IPR001584">
    <property type="entry name" value="Integrase_cat-core"/>
</dbReference>
<evidence type="ECO:0000256" key="3">
    <source>
        <dbReference type="ARBA" id="ARBA00022695"/>
    </source>
</evidence>
<dbReference type="Pfam" id="PF00078">
    <property type="entry name" value="RVT_1"/>
    <property type="match status" value="1"/>
</dbReference>
<dbReference type="GO" id="GO:0003677">
    <property type="term" value="F:DNA binding"/>
    <property type="evidence" value="ECO:0007669"/>
    <property type="project" value="UniProtKB-KW"/>
</dbReference>
<keyword evidence="5" id="KW-0479">Metal-binding</keyword>
<dbReference type="Proteomes" id="UP000298416">
    <property type="component" value="Unassembled WGS sequence"/>
</dbReference>
<keyword evidence="4" id="KW-0540">Nuclease</keyword>
<dbReference type="SUPFAM" id="SSF53098">
    <property type="entry name" value="Ribonuclease H-like"/>
    <property type="match status" value="1"/>
</dbReference>
<evidence type="ECO:0000256" key="4">
    <source>
        <dbReference type="ARBA" id="ARBA00022722"/>
    </source>
</evidence>
<evidence type="ECO:0000256" key="2">
    <source>
        <dbReference type="ARBA" id="ARBA00022679"/>
    </source>
</evidence>
<dbReference type="PROSITE" id="PS50994">
    <property type="entry name" value="INTEGRASE"/>
    <property type="match status" value="1"/>
</dbReference>
<accession>A0A8X8ZF96</accession>
<dbReference type="InterPro" id="IPR043502">
    <property type="entry name" value="DNA/RNA_pol_sf"/>
</dbReference>
<dbReference type="Gene3D" id="3.30.70.270">
    <property type="match status" value="2"/>
</dbReference>
<dbReference type="InterPro" id="IPR056924">
    <property type="entry name" value="SH3_Tf2-1"/>
</dbReference>
<dbReference type="SUPFAM" id="SSF50630">
    <property type="entry name" value="Acid proteases"/>
    <property type="match status" value="1"/>
</dbReference>
<dbReference type="FunFam" id="1.10.340.70:FF:000001">
    <property type="entry name" value="Retrovirus-related Pol polyprotein from transposon gypsy-like Protein"/>
    <property type="match status" value="1"/>
</dbReference>
<feature type="region of interest" description="Disordered" evidence="17">
    <location>
        <begin position="733"/>
        <end position="780"/>
    </location>
</feature>
<feature type="domain" description="Integrase catalytic" evidence="18">
    <location>
        <begin position="1569"/>
        <end position="1733"/>
    </location>
</feature>
<dbReference type="GO" id="GO:0006508">
    <property type="term" value="P:proteolysis"/>
    <property type="evidence" value="ECO:0007669"/>
    <property type="project" value="UniProtKB-KW"/>
</dbReference>
<dbReference type="CDD" id="cd01647">
    <property type="entry name" value="RT_LTR"/>
    <property type="match status" value="1"/>
</dbReference>
<evidence type="ECO:0000256" key="1">
    <source>
        <dbReference type="ARBA" id="ARBA00022670"/>
    </source>
</evidence>
<evidence type="ECO:0000256" key="5">
    <source>
        <dbReference type="ARBA" id="ARBA00022723"/>
    </source>
</evidence>
<dbReference type="Pfam" id="PF17919">
    <property type="entry name" value="RT_RNaseH_2"/>
    <property type="match status" value="1"/>
</dbReference>
<dbReference type="InterPro" id="IPR050951">
    <property type="entry name" value="Retrovirus_Pol_polyprotein"/>
</dbReference>
<dbReference type="InterPro" id="IPR000477">
    <property type="entry name" value="RT_dom"/>
</dbReference>
<protein>
    <recommendedName>
        <fullName evidence="18">Integrase catalytic domain-containing protein</fullName>
    </recommendedName>
</protein>
<comment type="caution">
    <text evidence="19">The sequence shown here is derived from an EMBL/GenBank/DDBJ whole genome shotgun (WGS) entry which is preliminary data.</text>
</comment>
<evidence type="ECO:0000313" key="19">
    <source>
        <dbReference type="EMBL" id="KAG6402647.1"/>
    </source>
</evidence>
<dbReference type="Gene3D" id="3.30.420.10">
    <property type="entry name" value="Ribonuclease H-like superfamily/Ribonuclease H"/>
    <property type="match status" value="1"/>
</dbReference>
<feature type="region of interest" description="Disordered" evidence="17">
    <location>
        <begin position="26"/>
        <end position="175"/>
    </location>
</feature>
<feature type="region of interest" description="Disordered" evidence="17">
    <location>
        <begin position="293"/>
        <end position="389"/>
    </location>
</feature>
<dbReference type="CDD" id="cd00303">
    <property type="entry name" value="retropepsin_like"/>
    <property type="match status" value="1"/>
</dbReference>
<keyword evidence="8" id="KW-0378">Hydrolase</keyword>
<evidence type="ECO:0000256" key="6">
    <source>
        <dbReference type="ARBA" id="ARBA00022750"/>
    </source>
</evidence>
<dbReference type="Gene3D" id="3.10.20.370">
    <property type="match status" value="1"/>
</dbReference>
<dbReference type="GO" id="GO:0003964">
    <property type="term" value="F:RNA-directed DNA polymerase activity"/>
    <property type="evidence" value="ECO:0007669"/>
    <property type="project" value="UniProtKB-KW"/>
</dbReference>
<dbReference type="FunFam" id="3.30.70.270:FF:000020">
    <property type="entry name" value="Transposon Tf2-6 polyprotein-like Protein"/>
    <property type="match status" value="1"/>
</dbReference>
<feature type="compositionally biased region" description="Basic and acidic residues" evidence="17">
    <location>
        <begin position="142"/>
        <end position="153"/>
    </location>
</feature>
<keyword evidence="16" id="KW-0175">Coiled coil</keyword>
<evidence type="ECO:0000256" key="15">
    <source>
        <dbReference type="ARBA" id="ARBA00023268"/>
    </source>
</evidence>
<feature type="compositionally biased region" description="Low complexity" evidence="17">
    <location>
        <begin position="321"/>
        <end position="331"/>
    </location>
</feature>
<dbReference type="Gene3D" id="2.40.70.10">
    <property type="entry name" value="Acid Proteases"/>
    <property type="match status" value="1"/>
</dbReference>
<keyword evidence="12" id="KW-0239">DNA-directed DNA polymerase</keyword>
<dbReference type="InterPro" id="IPR041577">
    <property type="entry name" value="RT_RNaseH_2"/>
</dbReference>
<evidence type="ECO:0000256" key="12">
    <source>
        <dbReference type="ARBA" id="ARBA00022932"/>
    </source>
</evidence>
<dbReference type="Gene3D" id="3.10.10.10">
    <property type="entry name" value="HIV Type 1 Reverse Transcriptase, subunit A, domain 1"/>
    <property type="match status" value="1"/>
</dbReference>
<evidence type="ECO:0000256" key="13">
    <source>
        <dbReference type="ARBA" id="ARBA00023125"/>
    </source>
</evidence>
<keyword evidence="1" id="KW-0645">Protease</keyword>
<dbReference type="Gene3D" id="2.60.120.620">
    <property type="entry name" value="q2cbj1_9rhob like domain"/>
    <property type="match status" value="1"/>
</dbReference>
<evidence type="ECO:0000256" key="10">
    <source>
        <dbReference type="ARBA" id="ARBA00022908"/>
    </source>
</evidence>
<reference evidence="19" key="2">
    <citation type="submission" date="2020-08" db="EMBL/GenBank/DDBJ databases">
        <title>Plant Genome Project.</title>
        <authorList>
            <person name="Zhang R.-G."/>
        </authorList>
    </citation>
    <scope>NUCLEOTIDE SEQUENCE</scope>
    <source>
        <strain evidence="19">Huo1</strain>
        <tissue evidence="19">Leaf</tissue>
    </source>
</reference>
<keyword evidence="10" id="KW-0229">DNA integration</keyword>
<dbReference type="GO" id="GO:0006310">
    <property type="term" value="P:DNA recombination"/>
    <property type="evidence" value="ECO:0007669"/>
    <property type="project" value="UniProtKB-KW"/>
</dbReference>
<feature type="region of interest" description="Disordered" evidence="17">
    <location>
        <begin position="1873"/>
        <end position="1899"/>
    </location>
</feature>
<dbReference type="GO" id="GO:0004519">
    <property type="term" value="F:endonuclease activity"/>
    <property type="evidence" value="ECO:0007669"/>
    <property type="project" value="UniProtKB-KW"/>
</dbReference>
<keyword evidence="15" id="KW-0511">Multifunctional enzyme</keyword>
<evidence type="ECO:0000259" key="18">
    <source>
        <dbReference type="PROSITE" id="PS50994"/>
    </source>
</evidence>
<feature type="compositionally biased region" description="Pro residues" evidence="17">
    <location>
        <begin position="366"/>
        <end position="377"/>
    </location>
</feature>
<dbReference type="PANTHER" id="PTHR37984:SF5">
    <property type="entry name" value="PROTEIN NYNRIN-LIKE"/>
    <property type="match status" value="1"/>
</dbReference>
<keyword evidence="3" id="KW-0548">Nucleotidyltransferase</keyword>
<evidence type="ECO:0000256" key="7">
    <source>
        <dbReference type="ARBA" id="ARBA00022759"/>
    </source>
</evidence>
<evidence type="ECO:0000256" key="16">
    <source>
        <dbReference type="SAM" id="Coils"/>
    </source>
</evidence>
<dbReference type="InterPro" id="IPR021109">
    <property type="entry name" value="Peptidase_aspartic_dom_sf"/>
</dbReference>
<keyword evidence="9" id="KW-0460">Magnesium</keyword>
<organism evidence="19">
    <name type="scientific">Salvia splendens</name>
    <name type="common">Scarlet sage</name>
    <dbReference type="NCBI Taxonomy" id="180675"/>
    <lineage>
        <taxon>Eukaryota</taxon>
        <taxon>Viridiplantae</taxon>
        <taxon>Streptophyta</taxon>
        <taxon>Embryophyta</taxon>
        <taxon>Tracheophyta</taxon>
        <taxon>Spermatophyta</taxon>
        <taxon>Magnoliopsida</taxon>
        <taxon>eudicotyledons</taxon>
        <taxon>Gunneridae</taxon>
        <taxon>Pentapetalae</taxon>
        <taxon>asterids</taxon>
        <taxon>lamiids</taxon>
        <taxon>Lamiales</taxon>
        <taxon>Lamiaceae</taxon>
        <taxon>Nepetoideae</taxon>
        <taxon>Mentheae</taxon>
        <taxon>Salviinae</taxon>
        <taxon>Salvia</taxon>
        <taxon>Salvia subgen. Calosphace</taxon>
        <taxon>core Calosphace</taxon>
    </lineage>
</organism>
<keyword evidence="20" id="KW-1185">Reference proteome</keyword>
<dbReference type="FunFam" id="3.10.10.10:FF:000007">
    <property type="entry name" value="Retrovirus-related Pol polyprotein from transposon 17.6-like Protein"/>
    <property type="match status" value="1"/>
</dbReference>
<keyword evidence="11" id="KW-0695">RNA-directed DNA polymerase</keyword>
<reference evidence="19" key="1">
    <citation type="submission" date="2018-01" db="EMBL/GenBank/DDBJ databases">
        <authorList>
            <person name="Mao J.F."/>
        </authorList>
    </citation>
    <scope>NUCLEOTIDE SEQUENCE</scope>
    <source>
        <strain evidence="19">Huo1</strain>
        <tissue evidence="19">Leaf</tissue>
    </source>
</reference>
<evidence type="ECO:0000256" key="8">
    <source>
        <dbReference type="ARBA" id="ARBA00022801"/>
    </source>
</evidence>
<dbReference type="InterPro" id="IPR012337">
    <property type="entry name" value="RNaseH-like_sf"/>
</dbReference>
<feature type="coiled-coil region" evidence="16">
    <location>
        <begin position="1754"/>
        <end position="1781"/>
    </location>
</feature>
<dbReference type="PANTHER" id="PTHR37984">
    <property type="entry name" value="PROTEIN CBG26694"/>
    <property type="match status" value="1"/>
</dbReference>
<dbReference type="InterPro" id="IPR045358">
    <property type="entry name" value="Ty3_capsid"/>
</dbReference>
<evidence type="ECO:0000256" key="11">
    <source>
        <dbReference type="ARBA" id="ARBA00022918"/>
    </source>
</evidence>
<gene>
    <name evidence="19" type="ORF">SASPL_134849</name>
</gene>
<evidence type="ECO:0000256" key="14">
    <source>
        <dbReference type="ARBA" id="ARBA00023172"/>
    </source>
</evidence>
<evidence type="ECO:0000313" key="20">
    <source>
        <dbReference type="Proteomes" id="UP000298416"/>
    </source>
</evidence>
<dbReference type="CDD" id="cd09274">
    <property type="entry name" value="RNase_HI_RT_Ty3"/>
    <property type="match status" value="1"/>
</dbReference>
<name>A0A8X8ZF96_SALSN</name>
<evidence type="ECO:0000256" key="9">
    <source>
        <dbReference type="ARBA" id="ARBA00022842"/>
    </source>
</evidence>
<keyword evidence="14" id="KW-0233">DNA recombination</keyword>
<dbReference type="SUPFAM" id="SSF56672">
    <property type="entry name" value="DNA/RNA polymerases"/>
    <property type="match status" value="1"/>
</dbReference>
<keyword evidence="2" id="KW-0808">Transferase</keyword>
<keyword evidence="7" id="KW-0255">Endonuclease</keyword>